<feature type="transmembrane region" description="Helical" evidence="2">
    <location>
        <begin position="196"/>
        <end position="217"/>
    </location>
</feature>
<organism evidence="3 4">
    <name type="scientific">Achaetomium macrosporum</name>
    <dbReference type="NCBI Taxonomy" id="79813"/>
    <lineage>
        <taxon>Eukaryota</taxon>
        <taxon>Fungi</taxon>
        <taxon>Dikarya</taxon>
        <taxon>Ascomycota</taxon>
        <taxon>Pezizomycotina</taxon>
        <taxon>Sordariomycetes</taxon>
        <taxon>Sordariomycetidae</taxon>
        <taxon>Sordariales</taxon>
        <taxon>Chaetomiaceae</taxon>
        <taxon>Achaetomium</taxon>
    </lineage>
</organism>
<keyword evidence="2" id="KW-1133">Transmembrane helix</keyword>
<dbReference type="Proteomes" id="UP001303760">
    <property type="component" value="Unassembled WGS sequence"/>
</dbReference>
<feature type="region of interest" description="Disordered" evidence="1">
    <location>
        <begin position="308"/>
        <end position="329"/>
    </location>
</feature>
<evidence type="ECO:0000313" key="4">
    <source>
        <dbReference type="Proteomes" id="UP001303760"/>
    </source>
</evidence>
<evidence type="ECO:0000256" key="1">
    <source>
        <dbReference type="SAM" id="MobiDB-lite"/>
    </source>
</evidence>
<dbReference type="AlphaFoldDB" id="A0AAN7CK53"/>
<sequence length="329" mass="37533">MRRCTFFSGFCSRPPRTNDRPGEDSEAVNEKRVRNPRDWSAIALTALRFLQFVYFAFAYCSLQDFQRSSYFRDDGPWHRPPDQMRHSWRTLRWVRTQASVILVYHAFILVIPGLLRLLKPMRRPFTSLSAVFGDGCAIVAMLNIMVQLDAAHEDYCHRPPPRADSITDAMFSFGRNDHHHHHNMDRHRSVCRSLDVVFGLGGLIIISYLWSALVTAWRAKQPSPSVHAKVEQARDVEQGVSQRPAVMEEARPHATSSRRQDSPPPPYRPVVPDLAQDPDAAPSYPRGRASMETVSSVGLDNYLVSDGWRAPEEPPVYSSRPPSLHHVRL</sequence>
<keyword evidence="2" id="KW-0472">Membrane</keyword>
<name>A0AAN7CK53_9PEZI</name>
<keyword evidence="2" id="KW-0812">Transmembrane</keyword>
<feature type="region of interest" description="Disordered" evidence="1">
    <location>
        <begin position="223"/>
        <end position="291"/>
    </location>
</feature>
<protein>
    <submittedName>
        <fullName evidence="3">Uncharacterized protein</fullName>
    </submittedName>
</protein>
<dbReference type="EMBL" id="MU860004">
    <property type="protein sequence ID" value="KAK4242757.1"/>
    <property type="molecule type" value="Genomic_DNA"/>
</dbReference>
<feature type="transmembrane region" description="Helical" evidence="2">
    <location>
        <begin position="39"/>
        <end position="62"/>
    </location>
</feature>
<feature type="transmembrane region" description="Helical" evidence="2">
    <location>
        <begin position="93"/>
        <end position="115"/>
    </location>
</feature>
<feature type="compositionally biased region" description="Basic and acidic residues" evidence="1">
    <location>
        <begin position="228"/>
        <end position="237"/>
    </location>
</feature>
<keyword evidence="4" id="KW-1185">Reference proteome</keyword>
<comment type="caution">
    <text evidence="3">The sequence shown here is derived from an EMBL/GenBank/DDBJ whole genome shotgun (WGS) entry which is preliminary data.</text>
</comment>
<proteinExistence type="predicted"/>
<evidence type="ECO:0000313" key="3">
    <source>
        <dbReference type="EMBL" id="KAK4242757.1"/>
    </source>
</evidence>
<reference evidence="3" key="2">
    <citation type="submission" date="2023-05" db="EMBL/GenBank/DDBJ databases">
        <authorList>
            <consortium name="Lawrence Berkeley National Laboratory"/>
            <person name="Steindorff A."/>
            <person name="Hensen N."/>
            <person name="Bonometti L."/>
            <person name="Westerberg I."/>
            <person name="Brannstrom I.O."/>
            <person name="Guillou S."/>
            <person name="Cros-Aarteil S."/>
            <person name="Calhoun S."/>
            <person name="Haridas S."/>
            <person name="Kuo A."/>
            <person name="Mondo S."/>
            <person name="Pangilinan J."/>
            <person name="Riley R."/>
            <person name="Labutti K."/>
            <person name="Andreopoulos B."/>
            <person name="Lipzen A."/>
            <person name="Chen C."/>
            <person name="Yanf M."/>
            <person name="Daum C."/>
            <person name="Ng V."/>
            <person name="Clum A."/>
            <person name="Ohm R."/>
            <person name="Martin F."/>
            <person name="Silar P."/>
            <person name="Natvig D."/>
            <person name="Lalanne C."/>
            <person name="Gautier V."/>
            <person name="Ament-Velasquez S.L."/>
            <person name="Kruys A."/>
            <person name="Hutchinson M.I."/>
            <person name="Powell A.J."/>
            <person name="Barry K."/>
            <person name="Miller A.N."/>
            <person name="Grigoriev I.V."/>
            <person name="Debuchy R."/>
            <person name="Gladieux P."/>
            <person name="Thoren M.H."/>
            <person name="Johannesson H."/>
        </authorList>
    </citation>
    <scope>NUCLEOTIDE SEQUENCE</scope>
    <source>
        <strain evidence="3">CBS 532.94</strain>
    </source>
</reference>
<reference evidence="3" key="1">
    <citation type="journal article" date="2023" name="Mol. Phylogenet. Evol.">
        <title>Genome-scale phylogeny and comparative genomics of the fungal order Sordariales.</title>
        <authorList>
            <person name="Hensen N."/>
            <person name="Bonometti L."/>
            <person name="Westerberg I."/>
            <person name="Brannstrom I.O."/>
            <person name="Guillou S."/>
            <person name="Cros-Aarteil S."/>
            <person name="Calhoun S."/>
            <person name="Haridas S."/>
            <person name="Kuo A."/>
            <person name="Mondo S."/>
            <person name="Pangilinan J."/>
            <person name="Riley R."/>
            <person name="LaButti K."/>
            <person name="Andreopoulos B."/>
            <person name="Lipzen A."/>
            <person name="Chen C."/>
            <person name="Yan M."/>
            <person name="Daum C."/>
            <person name="Ng V."/>
            <person name="Clum A."/>
            <person name="Steindorff A."/>
            <person name="Ohm R.A."/>
            <person name="Martin F."/>
            <person name="Silar P."/>
            <person name="Natvig D.O."/>
            <person name="Lalanne C."/>
            <person name="Gautier V."/>
            <person name="Ament-Velasquez S.L."/>
            <person name="Kruys A."/>
            <person name="Hutchinson M.I."/>
            <person name="Powell A.J."/>
            <person name="Barry K."/>
            <person name="Miller A.N."/>
            <person name="Grigoriev I.V."/>
            <person name="Debuchy R."/>
            <person name="Gladieux P."/>
            <person name="Hiltunen Thoren M."/>
            <person name="Johannesson H."/>
        </authorList>
    </citation>
    <scope>NUCLEOTIDE SEQUENCE</scope>
    <source>
        <strain evidence="3">CBS 532.94</strain>
    </source>
</reference>
<gene>
    <name evidence="3" type="ORF">C8A03DRAFT_28986</name>
</gene>
<accession>A0AAN7CK53</accession>
<evidence type="ECO:0000256" key="2">
    <source>
        <dbReference type="SAM" id="Phobius"/>
    </source>
</evidence>